<evidence type="ECO:0000313" key="2">
    <source>
        <dbReference type="EMBL" id="KAK6775820.1"/>
    </source>
</evidence>
<sequence>MATTETNTGLPGKMVTPHDGGRCILPPLHF</sequence>
<evidence type="ECO:0000313" key="3">
    <source>
        <dbReference type="Proteomes" id="UP001371456"/>
    </source>
</evidence>
<proteinExistence type="predicted"/>
<evidence type="ECO:0000256" key="1">
    <source>
        <dbReference type="SAM" id="MobiDB-lite"/>
    </source>
</evidence>
<accession>A0AAN8SUC7</accession>
<reference evidence="2 3" key="1">
    <citation type="submission" date="2024-02" db="EMBL/GenBank/DDBJ databases">
        <title>de novo genome assembly of Solanum bulbocastanum strain 11H21.</title>
        <authorList>
            <person name="Hosaka A.J."/>
        </authorList>
    </citation>
    <scope>NUCLEOTIDE SEQUENCE [LARGE SCALE GENOMIC DNA]</scope>
    <source>
        <tissue evidence="2">Young leaves</tissue>
    </source>
</reference>
<organism evidence="2 3">
    <name type="scientific">Solanum bulbocastanum</name>
    <name type="common">Wild potato</name>
    <dbReference type="NCBI Taxonomy" id="147425"/>
    <lineage>
        <taxon>Eukaryota</taxon>
        <taxon>Viridiplantae</taxon>
        <taxon>Streptophyta</taxon>
        <taxon>Embryophyta</taxon>
        <taxon>Tracheophyta</taxon>
        <taxon>Spermatophyta</taxon>
        <taxon>Magnoliopsida</taxon>
        <taxon>eudicotyledons</taxon>
        <taxon>Gunneridae</taxon>
        <taxon>Pentapetalae</taxon>
        <taxon>asterids</taxon>
        <taxon>lamiids</taxon>
        <taxon>Solanales</taxon>
        <taxon>Solanaceae</taxon>
        <taxon>Solanoideae</taxon>
        <taxon>Solaneae</taxon>
        <taxon>Solanum</taxon>
    </lineage>
</organism>
<comment type="caution">
    <text evidence="2">The sequence shown here is derived from an EMBL/GenBank/DDBJ whole genome shotgun (WGS) entry which is preliminary data.</text>
</comment>
<gene>
    <name evidence="2" type="ORF">RDI58_026821</name>
</gene>
<dbReference type="AlphaFoldDB" id="A0AAN8SUC7"/>
<feature type="region of interest" description="Disordered" evidence="1">
    <location>
        <begin position="1"/>
        <end position="20"/>
    </location>
</feature>
<keyword evidence="3" id="KW-1185">Reference proteome</keyword>
<protein>
    <submittedName>
        <fullName evidence="2">Uncharacterized protein</fullName>
    </submittedName>
</protein>
<dbReference type="EMBL" id="JBANQN010000011">
    <property type="protein sequence ID" value="KAK6775820.1"/>
    <property type="molecule type" value="Genomic_DNA"/>
</dbReference>
<dbReference type="Proteomes" id="UP001371456">
    <property type="component" value="Unassembled WGS sequence"/>
</dbReference>
<name>A0AAN8SUC7_SOLBU</name>